<dbReference type="OrthoDB" id="9761789at2"/>
<dbReference type="AlphaFoldDB" id="A0A0R2A2D5"/>
<dbReference type="PATRIC" id="fig|1423813.3.peg.189"/>
<name>A0A0R2A2D5_9LACO</name>
<evidence type="ECO:0000313" key="1">
    <source>
        <dbReference type="EMBL" id="KRM60698.1"/>
    </source>
</evidence>
<protein>
    <submittedName>
        <fullName evidence="1">Uncharacterized protein</fullName>
    </submittedName>
</protein>
<dbReference type="EMBL" id="AYYY01000061">
    <property type="protein sequence ID" value="KRM60698.1"/>
    <property type="molecule type" value="Genomic_DNA"/>
</dbReference>
<dbReference type="RefSeq" id="WP_057779867.1">
    <property type="nucleotide sequence ID" value="NZ_AYYY01000061.1"/>
</dbReference>
<dbReference type="Pfam" id="PF18951">
    <property type="entry name" value="DUF5695"/>
    <property type="match status" value="1"/>
</dbReference>
<reference evidence="1 2" key="1">
    <citation type="journal article" date="2015" name="Genome Announc.">
        <title>Expanding the biotechnology potential of lactobacilli through comparative genomics of 213 strains and associated genera.</title>
        <authorList>
            <person name="Sun Z."/>
            <person name="Harris H.M."/>
            <person name="McCann A."/>
            <person name="Guo C."/>
            <person name="Argimon S."/>
            <person name="Zhang W."/>
            <person name="Yang X."/>
            <person name="Jeffery I.B."/>
            <person name="Cooney J.C."/>
            <person name="Kagawa T.F."/>
            <person name="Liu W."/>
            <person name="Song Y."/>
            <person name="Salvetti E."/>
            <person name="Wrobel A."/>
            <person name="Rasinkangas P."/>
            <person name="Parkhill J."/>
            <person name="Rea M.C."/>
            <person name="O'Sullivan O."/>
            <person name="Ritari J."/>
            <person name="Douillard F.P."/>
            <person name="Paul Ross R."/>
            <person name="Yang R."/>
            <person name="Briner A.E."/>
            <person name="Felis G.E."/>
            <person name="de Vos W.M."/>
            <person name="Barrangou R."/>
            <person name="Klaenhammer T.R."/>
            <person name="Caufield P.W."/>
            <person name="Cui Y."/>
            <person name="Zhang H."/>
            <person name="O'Toole P.W."/>
        </authorList>
    </citation>
    <scope>NUCLEOTIDE SEQUENCE [LARGE SCALE GENOMIC DNA]</scope>
    <source>
        <strain evidence="1 2">DSM 20634</strain>
    </source>
</reference>
<dbReference type="STRING" id="1423813.FC26_GL000177"/>
<dbReference type="InterPro" id="IPR043750">
    <property type="entry name" value="DUF5695"/>
</dbReference>
<comment type="caution">
    <text evidence="1">The sequence shown here is derived from an EMBL/GenBank/DDBJ whole genome shotgun (WGS) entry which is preliminary data.</text>
</comment>
<accession>A0A0R2A2D5</accession>
<organism evidence="1 2">
    <name type="scientific">Paucilactobacillus vaccinostercus DSM 20634</name>
    <dbReference type="NCBI Taxonomy" id="1423813"/>
    <lineage>
        <taxon>Bacteria</taxon>
        <taxon>Bacillati</taxon>
        <taxon>Bacillota</taxon>
        <taxon>Bacilli</taxon>
        <taxon>Lactobacillales</taxon>
        <taxon>Lactobacillaceae</taxon>
        <taxon>Paucilactobacillus</taxon>
    </lineage>
</organism>
<gene>
    <name evidence="1" type="ORF">FC26_GL000177</name>
</gene>
<dbReference type="Proteomes" id="UP000051733">
    <property type="component" value="Unassembled WGS sequence"/>
</dbReference>
<keyword evidence="2" id="KW-1185">Reference proteome</keyword>
<sequence length="822" mass="95303">MGRLTFEKISEELPLLKKLNYENDEIVFDFGTSTAKHKRAGNSFYQLGDVEIALRSLDNYENWSFFNTKDDQKLNELPLTLHREWSQVGSGVSFSVKIKNDTKESYEIGGLGFAMIFNQIFTDNTLDESHNNCVFVEPYIGKNAGYLQASRLNGQSPSLLVIPDKDTQFEAYRPLTDDATTKDVHFEGFYEWTVFSKAYYRTIWNSKQQWNQATSTFIKPGETLTYSLRFIAMSDAQATENTLIENGLPTVSAIPGYVIHGNETGQLYIQSASTVKSIEVTPHQAITITEREMNKEYVLHRSNNFFGPVRLTIEYQNGQKQVVNYFVTASPIKSVTKLSDFHMQYQWLDQSDLYGREHSFITFDRDTNQKVLSEERSYISGVSDEAGAGPNLLMAVKNELMPDRKQIQFLEKYVDDVLWGNLQNSDYSIKASLYYNDNHSIYSWNKTRSEETWRAYNYPHQAAIYWSLYRLARNYAGLVTAHSWNWYLRQAYKTVLAMKRFCGKSAFLQLEQYGLMVGSVHRLILESLKEEGWQEERLKFEDYMHYRYEIWSKLQYPYGSEMPWDSTGQEEVYTWCTYFGDTNKANQTVQAILAYTPLIPHWGYNGAARRYFDSFVYGKLFKITREFDHYGASLNAIPILDDYKRRHSDDLRELSIGYAASTSPLTSIDQDGFGAMAFLTDPTLMRFEPYTSDYGQAFYGYAHDAGQYAFLDDQKGWISFGGQLSQTKDSVIYQPTDAFRKRLFVHTAFSDFEIKSETMPIKQIIYHLRDQQITVIFAQSEIYPIKNRLRLSDNLVPITQNDINRGAYEFDLTEQQVVLKLK</sequence>
<evidence type="ECO:0000313" key="2">
    <source>
        <dbReference type="Proteomes" id="UP000051733"/>
    </source>
</evidence>
<proteinExistence type="predicted"/>